<proteinExistence type="predicted"/>
<gene>
    <name evidence="2" type="ORF">DY000_02060602</name>
</gene>
<feature type="compositionally biased region" description="Acidic residues" evidence="1">
    <location>
        <begin position="272"/>
        <end position="282"/>
    </location>
</feature>
<evidence type="ECO:0000313" key="3">
    <source>
        <dbReference type="Proteomes" id="UP000266723"/>
    </source>
</evidence>
<accession>A0ABQ7APZ9</accession>
<feature type="region of interest" description="Disordered" evidence="1">
    <location>
        <begin position="264"/>
        <end position="297"/>
    </location>
</feature>
<dbReference type="Proteomes" id="UP000266723">
    <property type="component" value="Unassembled WGS sequence"/>
</dbReference>
<reference evidence="2 3" key="1">
    <citation type="journal article" date="2020" name="BMC Genomics">
        <title>Intraspecific diversification of the crop wild relative Brassica cretica Lam. using demographic model selection.</title>
        <authorList>
            <person name="Kioukis A."/>
            <person name="Michalopoulou V.A."/>
            <person name="Briers L."/>
            <person name="Pirintsos S."/>
            <person name="Studholme D.J."/>
            <person name="Pavlidis P."/>
            <person name="Sarris P.F."/>
        </authorList>
    </citation>
    <scope>NUCLEOTIDE SEQUENCE [LARGE SCALE GENOMIC DNA]</scope>
    <source>
        <strain evidence="3">cv. PFS-1207/04</strain>
    </source>
</reference>
<name>A0ABQ7APZ9_BRACR</name>
<dbReference type="EMBL" id="QGKV02001556">
    <property type="protein sequence ID" value="KAF3516435.1"/>
    <property type="molecule type" value="Genomic_DNA"/>
</dbReference>
<sequence>MSKAGHLLHYDNQYSGAFHFTSLFRCYSPSIIPHGKREIRVPIFQRFLKEKISTKSTSSGGGVDYAVSISLPATGETPENVRHGYNRAYMSHFKDCGLSFPLPLFILEALAELGMAFTQMFPNFFRHYLTLWIRAREEGLKFDLEELKQLCIIKKNQGFSGTMLLSPFPGRTIVDGNPNRDDRLREKFFVFKVDAASVRDFDFDRIPREFSDEVGMIEVLRRGRPRWLAINVERIRAAYALPPGQNRAAPVGLAAPVHPKKIRQIKRVRDSDDPDASSEVDPLEGARKTPCGPILRF</sequence>
<organism evidence="2 3">
    <name type="scientific">Brassica cretica</name>
    <name type="common">Mustard</name>
    <dbReference type="NCBI Taxonomy" id="69181"/>
    <lineage>
        <taxon>Eukaryota</taxon>
        <taxon>Viridiplantae</taxon>
        <taxon>Streptophyta</taxon>
        <taxon>Embryophyta</taxon>
        <taxon>Tracheophyta</taxon>
        <taxon>Spermatophyta</taxon>
        <taxon>Magnoliopsida</taxon>
        <taxon>eudicotyledons</taxon>
        <taxon>Gunneridae</taxon>
        <taxon>Pentapetalae</taxon>
        <taxon>rosids</taxon>
        <taxon>malvids</taxon>
        <taxon>Brassicales</taxon>
        <taxon>Brassicaceae</taxon>
        <taxon>Brassiceae</taxon>
        <taxon>Brassica</taxon>
    </lineage>
</organism>
<keyword evidence="3" id="KW-1185">Reference proteome</keyword>
<comment type="caution">
    <text evidence="2">The sequence shown here is derived from an EMBL/GenBank/DDBJ whole genome shotgun (WGS) entry which is preliminary data.</text>
</comment>
<evidence type="ECO:0000256" key="1">
    <source>
        <dbReference type="SAM" id="MobiDB-lite"/>
    </source>
</evidence>
<evidence type="ECO:0000313" key="2">
    <source>
        <dbReference type="EMBL" id="KAF3516435.1"/>
    </source>
</evidence>
<protein>
    <submittedName>
        <fullName evidence="2">Uncharacterized protein</fullName>
    </submittedName>
</protein>